<feature type="chain" id="PRO_5002494741" evidence="1">
    <location>
        <begin position="27"/>
        <end position="137"/>
    </location>
</feature>
<dbReference type="RefSeq" id="WP_046140301.1">
    <property type="nucleotide sequence ID" value="NZ_LANJ01000012.1"/>
</dbReference>
<keyword evidence="1" id="KW-0732">Signal</keyword>
<keyword evidence="3" id="KW-1185">Reference proteome</keyword>
<dbReference type="Proteomes" id="UP000033411">
    <property type="component" value="Unassembled WGS sequence"/>
</dbReference>
<proteinExistence type="predicted"/>
<dbReference type="OrthoDB" id="7951024at2"/>
<dbReference type="EMBL" id="LANJ01000012">
    <property type="protein sequence ID" value="KKC38786.1"/>
    <property type="molecule type" value="Genomic_DNA"/>
</dbReference>
<evidence type="ECO:0000256" key="1">
    <source>
        <dbReference type="SAM" id="SignalP"/>
    </source>
</evidence>
<evidence type="ECO:0000313" key="3">
    <source>
        <dbReference type="Proteomes" id="UP000033411"/>
    </source>
</evidence>
<comment type="caution">
    <text evidence="2">The sequence shown here is derived from an EMBL/GenBank/DDBJ whole genome shotgun (WGS) entry which is preliminary data.</text>
</comment>
<name>A0A0F5QDI1_9HYPH</name>
<reference evidence="2 3" key="1">
    <citation type="submission" date="2015-03" db="EMBL/GenBank/DDBJ databases">
        <authorList>
            <person name="Lepp D."/>
            <person name="Hassan Y.I."/>
            <person name="Li X.-Z."/>
            <person name="Zhou T."/>
        </authorList>
    </citation>
    <scope>NUCLEOTIDE SEQUENCE [LARGE SCALE GENOMIC DNA]</scope>
    <source>
        <strain evidence="2 3">E84</strain>
    </source>
</reference>
<feature type="signal peptide" evidence="1">
    <location>
        <begin position="1"/>
        <end position="26"/>
    </location>
</feature>
<sequence>MSKFSKFAVTAFAAASIIVSTGAAFAAPVFSVAEPGNGLSISDFKSQLAVFNKDDVTALVNAKTVSVLHYDSAWTDGEDLNKAVGLLSDDAQSINQLREALKADPAAAKILQENKIEINTVVDIVDNGNGAVSLYVS</sequence>
<organism evidence="2 3">
    <name type="scientific">Devosia epidermidihirudinis</name>
    <dbReference type="NCBI Taxonomy" id="1293439"/>
    <lineage>
        <taxon>Bacteria</taxon>
        <taxon>Pseudomonadati</taxon>
        <taxon>Pseudomonadota</taxon>
        <taxon>Alphaproteobacteria</taxon>
        <taxon>Hyphomicrobiales</taxon>
        <taxon>Devosiaceae</taxon>
        <taxon>Devosia</taxon>
    </lineage>
</organism>
<dbReference type="PATRIC" id="fig|1293439.3.peg.1121"/>
<evidence type="ECO:0000313" key="2">
    <source>
        <dbReference type="EMBL" id="KKC38786.1"/>
    </source>
</evidence>
<gene>
    <name evidence="2" type="ORF">WH87_07740</name>
</gene>
<dbReference type="AlphaFoldDB" id="A0A0F5QDI1"/>
<protein>
    <submittedName>
        <fullName evidence="2">Uncharacterized protein</fullName>
    </submittedName>
</protein>
<accession>A0A0F5QDI1</accession>